<evidence type="ECO:0000313" key="7">
    <source>
        <dbReference type="Proteomes" id="UP000028302"/>
    </source>
</evidence>
<dbReference type="Proteomes" id="UP000028302">
    <property type="component" value="Unassembled WGS sequence"/>
</dbReference>
<accession>A0A084IK83</accession>
<organism evidence="6 7">
    <name type="scientific">Salinisphaera hydrothermalis (strain C41B8)</name>
    <dbReference type="NCBI Taxonomy" id="1304275"/>
    <lineage>
        <taxon>Bacteria</taxon>
        <taxon>Pseudomonadati</taxon>
        <taxon>Pseudomonadota</taxon>
        <taxon>Gammaproteobacteria</taxon>
        <taxon>Salinisphaerales</taxon>
        <taxon>Salinisphaeraceae</taxon>
        <taxon>Salinisphaera</taxon>
    </lineage>
</organism>
<gene>
    <name evidence="6" type="ORF">C41B8_11723</name>
</gene>
<evidence type="ECO:0000256" key="2">
    <source>
        <dbReference type="ARBA" id="ARBA00022448"/>
    </source>
</evidence>
<dbReference type="eggNOG" id="COG1131">
    <property type="taxonomic scope" value="Bacteria"/>
</dbReference>
<feature type="domain" description="ABC transporter" evidence="5">
    <location>
        <begin position="7"/>
        <end position="236"/>
    </location>
</feature>
<comment type="similarity">
    <text evidence="1">Belongs to the ABC transporter superfamily.</text>
</comment>
<dbReference type="PANTHER" id="PTHR43335">
    <property type="entry name" value="ABC TRANSPORTER, ATP-BINDING PROTEIN"/>
    <property type="match status" value="1"/>
</dbReference>
<evidence type="ECO:0000256" key="1">
    <source>
        <dbReference type="ARBA" id="ARBA00005417"/>
    </source>
</evidence>
<dbReference type="RefSeq" id="WP_037338275.1">
    <property type="nucleotide sequence ID" value="NZ_APNK01000017.1"/>
</dbReference>
<dbReference type="InterPro" id="IPR003593">
    <property type="entry name" value="AAA+_ATPase"/>
</dbReference>
<dbReference type="PATRIC" id="fig|1304275.5.peg.2389"/>
<dbReference type="PROSITE" id="PS50893">
    <property type="entry name" value="ABC_TRANSPORTER_2"/>
    <property type="match status" value="1"/>
</dbReference>
<dbReference type="STRING" id="1304275.C41B8_11723"/>
<keyword evidence="3" id="KW-0547">Nucleotide-binding</keyword>
<reference evidence="6 7" key="1">
    <citation type="submission" date="2013-03" db="EMBL/GenBank/DDBJ databases">
        <title>Salinisphaera hydrothermalis C41B8 Genome Sequencing.</title>
        <authorList>
            <person name="Li C."/>
            <person name="Lai Q."/>
            <person name="Shao Z."/>
        </authorList>
    </citation>
    <scope>NUCLEOTIDE SEQUENCE [LARGE SCALE GENOMIC DNA]</scope>
    <source>
        <strain evidence="6 7">C41B8</strain>
    </source>
</reference>
<dbReference type="GO" id="GO:0016887">
    <property type="term" value="F:ATP hydrolysis activity"/>
    <property type="evidence" value="ECO:0007669"/>
    <property type="project" value="InterPro"/>
</dbReference>
<sequence length="314" mass="33440">MKSDWLLSAQGLARDYGGRRVVTDIDLRLAAGNVLGVLGPNGAGKTTILRMLAGTLAPSAGRVAIAGVDLAERPRAAKRHLGYLPERPPVYPELTVDEYLRFAARLHDIPRARRAAAVTAAKADCGLIEVGQRLIGALSKGYAQRVGLAQAIVHRPAVLILDEPTAGLDPSQLIGVRELIGRLAREHSVIISSHILGEIQAMASHVVIIDRGRLAFSASREQLAADASWLEIGLAHGPDTATLAALPEVADIRHTGDGQWLIRAAAGRDIRTALAERAVAEGWGLHTLVARPTSLEERFMRVISSGDDAERAPA</sequence>
<evidence type="ECO:0000259" key="5">
    <source>
        <dbReference type="PROSITE" id="PS50893"/>
    </source>
</evidence>
<comment type="caution">
    <text evidence="6">The sequence shown here is derived from an EMBL/GenBank/DDBJ whole genome shotgun (WGS) entry which is preliminary data.</text>
</comment>
<protein>
    <submittedName>
        <fullName evidence="6">ABC transporter</fullName>
    </submittedName>
</protein>
<dbReference type="PANTHER" id="PTHR43335:SF2">
    <property type="entry name" value="ABC TRANSPORTER, ATP-BINDING PROTEIN"/>
    <property type="match status" value="1"/>
</dbReference>
<dbReference type="InterPro" id="IPR027417">
    <property type="entry name" value="P-loop_NTPase"/>
</dbReference>
<dbReference type="Gene3D" id="3.40.50.300">
    <property type="entry name" value="P-loop containing nucleotide triphosphate hydrolases"/>
    <property type="match status" value="1"/>
</dbReference>
<evidence type="ECO:0000256" key="4">
    <source>
        <dbReference type="ARBA" id="ARBA00022840"/>
    </source>
</evidence>
<proteinExistence type="inferred from homology"/>
<dbReference type="OrthoDB" id="9781337at2"/>
<evidence type="ECO:0000313" key="6">
    <source>
        <dbReference type="EMBL" id="KEZ77117.1"/>
    </source>
</evidence>
<dbReference type="SMART" id="SM00382">
    <property type="entry name" value="AAA"/>
    <property type="match status" value="1"/>
</dbReference>
<dbReference type="SUPFAM" id="SSF52540">
    <property type="entry name" value="P-loop containing nucleoside triphosphate hydrolases"/>
    <property type="match status" value="1"/>
</dbReference>
<dbReference type="EMBL" id="APNK01000017">
    <property type="protein sequence ID" value="KEZ77117.1"/>
    <property type="molecule type" value="Genomic_DNA"/>
</dbReference>
<name>A0A084IK83_SALHC</name>
<keyword evidence="7" id="KW-1185">Reference proteome</keyword>
<evidence type="ECO:0000256" key="3">
    <source>
        <dbReference type="ARBA" id="ARBA00022741"/>
    </source>
</evidence>
<dbReference type="Pfam" id="PF00005">
    <property type="entry name" value="ABC_tran"/>
    <property type="match status" value="1"/>
</dbReference>
<keyword evidence="4" id="KW-0067">ATP-binding</keyword>
<dbReference type="GO" id="GO:0005524">
    <property type="term" value="F:ATP binding"/>
    <property type="evidence" value="ECO:0007669"/>
    <property type="project" value="UniProtKB-KW"/>
</dbReference>
<keyword evidence="2" id="KW-0813">Transport</keyword>
<dbReference type="InterPro" id="IPR003439">
    <property type="entry name" value="ABC_transporter-like_ATP-bd"/>
</dbReference>
<dbReference type="AlphaFoldDB" id="A0A084IK83"/>